<accession>A0A9D9NBS2</accession>
<dbReference type="Proteomes" id="UP000823660">
    <property type="component" value="Unassembled WGS sequence"/>
</dbReference>
<dbReference type="InterPro" id="IPR037004">
    <property type="entry name" value="Exonuc_VII_ssu_sf"/>
</dbReference>
<comment type="caution">
    <text evidence="6">The sequence shown here is derived from an EMBL/GenBank/DDBJ whole genome shotgun (WGS) entry which is preliminary data.</text>
</comment>
<evidence type="ECO:0000256" key="5">
    <source>
        <dbReference type="ARBA" id="ARBA00022839"/>
    </source>
</evidence>
<dbReference type="Pfam" id="PF02609">
    <property type="entry name" value="Exonuc_VII_S"/>
    <property type="match status" value="1"/>
</dbReference>
<evidence type="ECO:0000256" key="1">
    <source>
        <dbReference type="ARBA" id="ARBA00009998"/>
    </source>
</evidence>
<dbReference type="GO" id="GO:0009318">
    <property type="term" value="C:exodeoxyribonuclease VII complex"/>
    <property type="evidence" value="ECO:0007669"/>
    <property type="project" value="InterPro"/>
</dbReference>
<evidence type="ECO:0000256" key="2">
    <source>
        <dbReference type="ARBA" id="ARBA00022490"/>
    </source>
</evidence>
<evidence type="ECO:0000313" key="7">
    <source>
        <dbReference type="Proteomes" id="UP000823660"/>
    </source>
</evidence>
<dbReference type="AlphaFoldDB" id="A0A9D9NBS2"/>
<name>A0A9D9NBS2_9BACT</name>
<dbReference type="SUPFAM" id="SSF116842">
    <property type="entry name" value="XseB-like"/>
    <property type="match status" value="1"/>
</dbReference>
<keyword evidence="5" id="KW-0269">Exonuclease</keyword>
<keyword evidence="4" id="KW-0378">Hydrolase</keyword>
<keyword evidence="3" id="KW-0540">Nuclease</keyword>
<evidence type="ECO:0000256" key="3">
    <source>
        <dbReference type="ARBA" id="ARBA00022722"/>
    </source>
</evidence>
<protein>
    <submittedName>
        <fullName evidence="6">Exodeoxyribonuclease VII small subunit</fullName>
    </submittedName>
</protein>
<reference evidence="6" key="1">
    <citation type="submission" date="2020-10" db="EMBL/GenBank/DDBJ databases">
        <authorList>
            <person name="Gilroy R."/>
        </authorList>
    </citation>
    <scope>NUCLEOTIDE SEQUENCE</scope>
    <source>
        <strain evidence="6">B1-15692</strain>
    </source>
</reference>
<dbReference type="Gene3D" id="1.10.287.1040">
    <property type="entry name" value="Exonuclease VII, small subunit"/>
    <property type="match status" value="1"/>
</dbReference>
<reference evidence="6" key="2">
    <citation type="journal article" date="2021" name="PeerJ">
        <title>Extensive microbial diversity within the chicken gut microbiome revealed by metagenomics and culture.</title>
        <authorList>
            <person name="Gilroy R."/>
            <person name="Ravi A."/>
            <person name="Getino M."/>
            <person name="Pursley I."/>
            <person name="Horton D.L."/>
            <person name="Alikhan N.F."/>
            <person name="Baker D."/>
            <person name="Gharbi K."/>
            <person name="Hall N."/>
            <person name="Watson M."/>
            <person name="Adriaenssens E.M."/>
            <person name="Foster-Nyarko E."/>
            <person name="Jarju S."/>
            <person name="Secka A."/>
            <person name="Antonio M."/>
            <person name="Oren A."/>
            <person name="Chaudhuri R.R."/>
            <person name="La Ragione R."/>
            <person name="Hildebrand F."/>
            <person name="Pallen M.J."/>
        </authorList>
    </citation>
    <scope>NUCLEOTIDE SEQUENCE</scope>
    <source>
        <strain evidence="6">B1-15692</strain>
    </source>
</reference>
<organism evidence="6 7">
    <name type="scientific">Candidatus Cryptobacteroides faecipullorum</name>
    <dbReference type="NCBI Taxonomy" id="2840764"/>
    <lineage>
        <taxon>Bacteria</taxon>
        <taxon>Pseudomonadati</taxon>
        <taxon>Bacteroidota</taxon>
        <taxon>Bacteroidia</taxon>
        <taxon>Bacteroidales</taxon>
        <taxon>Candidatus Cryptobacteroides</taxon>
    </lineage>
</organism>
<keyword evidence="2" id="KW-0963">Cytoplasm</keyword>
<comment type="similarity">
    <text evidence="1">Belongs to the XseB family.</text>
</comment>
<evidence type="ECO:0000313" key="6">
    <source>
        <dbReference type="EMBL" id="MBO8467972.1"/>
    </source>
</evidence>
<dbReference type="EMBL" id="JADIMH010000065">
    <property type="protein sequence ID" value="MBO8467972.1"/>
    <property type="molecule type" value="Genomic_DNA"/>
</dbReference>
<dbReference type="GO" id="GO:0008855">
    <property type="term" value="F:exodeoxyribonuclease VII activity"/>
    <property type="evidence" value="ECO:0007669"/>
    <property type="project" value="InterPro"/>
</dbReference>
<dbReference type="GO" id="GO:0006308">
    <property type="term" value="P:DNA catabolic process"/>
    <property type="evidence" value="ECO:0007669"/>
    <property type="project" value="InterPro"/>
</dbReference>
<evidence type="ECO:0000256" key="4">
    <source>
        <dbReference type="ARBA" id="ARBA00022801"/>
    </source>
</evidence>
<proteinExistence type="inferred from homology"/>
<gene>
    <name evidence="6" type="ORF">IAB99_09490</name>
</gene>
<dbReference type="InterPro" id="IPR003761">
    <property type="entry name" value="Exonuc_VII_S"/>
</dbReference>
<sequence>MEEKKFDYKAAVSELEALVAKVEDPSAGIDDIGENVARAEVLLEKCRAYLRQARGILDGLDTEK</sequence>